<keyword evidence="1" id="KW-0732">Signal</keyword>
<organism evidence="2 3">
    <name type="scientific">Chondromyces apiculatus DSM 436</name>
    <dbReference type="NCBI Taxonomy" id="1192034"/>
    <lineage>
        <taxon>Bacteria</taxon>
        <taxon>Pseudomonadati</taxon>
        <taxon>Myxococcota</taxon>
        <taxon>Polyangia</taxon>
        <taxon>Polyangiales</taxon>
        <taxon>Polyangiaceae</taxon>
        <taxon>Chondromyces</taxon>
    </lineage>
</organism>
<evidence type="ECO:0000256" key="1">
    <source>
        <dbReference type="SAM" id="SignalP"/>
    </source>
</evidence>
<feature type="chain" id="PRO_5001500210" description="DUF2490 domain-containing protein" evidence="1">
    <location>
        <begin position="19"/>
        <end position="235"/>
    </location>
</feature>
<dbReference type="InterPro" id="IPR019619">
    <property type="entry name" value="DUF2490"/>
</dbReference>
<name>A0A017TD53_9BACT</name>
<gene>
    <name evidence="2" type="ORF">CAP_1549</name>
</gene>
<dbReference type="Pfam" id="PF10677">
    <property type="entry name" value="DUF2490"/>
    <property type="match status" value="1"/>
</dbReference>
<evidence type="ECO:0000313" key="3">
    <source>
        <dbReference type="Proteomes" id="UP000019678"/>
    </source>
</evidence>
<dbReference type="AlphaFoldDB" id="A0A017TD53"/>
<accession>A0A017TD53</accession>
<evidence type="ECO:0000313" key="2">
    <source>
        <dbReference type="EMBL" id="EYF06852.1"/>
    </source>
</evidence>
<comment type="caution">
    <text evidence="2">The sequence shown here is derived from an EMBL/GenBank/DDBJ whole genome shotgun (WGS) entry which is preliminary data.</text>
</comment>
<feature type="signal peptide" evidence="1">
    <location>
        <begin position="1"/>
        <end position="18"/>
    </location>
</feature>
<protein>
    <recommendedName>
        <fullName evidence="4">DUF2490 domain-containing protein</fullName>
    </recommendedName>
</protein>
<reference evidence="2 3" key="1">
    <citation type="submission" date="2013-05" db="EMBL/GenBank/DDBJ databases">
        <title>Genome assembly of Chondromyces apiculatus DSM 436.</title>
        <authorList>
            <person name="Sharma G."/>
            <person name="Khatri I."/>
            <person name="Kaur C."/>
            <person name="Mayilraj S."/>
            <person name="Subramanian S."/>
        </authorList>
    </citation>
    <scope>NUCLEOTIDE SEQUENCE [LARGE SCALE GENOMIC DNA]</scope>
    <source>
        <strain evidence="2 3">DSM 436</strain>
    </source>
</reference>
<keyword evidence="3" id="KW-1185">Reference proteome</keyword>
<proteinExistence type="predicted"/>
<sequence>MWLLERMTCSSATLLALAALTVPLTFTSRARADHEVWLWLETRSPLLRAASPTFPRIDLRTVTDVRVNGRSEGLAQSFFRTGPLFYLSDFLFVGVHGTIYADRLASGAFDQEARFEVEPNLFGRIGDFTWNDRNRFEVRFRESGVRTRYRNQLRVNYAPKGATWIPFVWNEALVDLSGLGLNQNRLQIGLGRMMSPSVRFDLGLMLRSRGEETGWVHDRVINAYLLLDIPPLARP</sequence>
<dbReference type="Proteomes" id="UP000019678">
    <property type="component" value="Unassembled WGS sequence"/>
</dbReference>
<dbReference type="EMBL" id="ASRX01000014">
    <property type="protein sequence ID" value="EYF06852.1"/>
    <property type="molecule type" value="Genomic_DNA"/>
</dbReference>
<evidence type="ECO:0008006" key="4">
    <source>
        <dbReference type="Google" id="ProtNLM"/>
    </source>
</evidence>